<keyword evidence="3" id="KW-1185">Reference proteome</keyword>
<dbReference type="Proteomes" id="UP000642748">
    <property type="component" value="Unassembled WGS sequence"/>
</dbReference>
<proteinExistence type="predicted"/>
<evidence type="ECO:0000313" key="3">
    <source>
        <dbReference type="Proteomes" id="UP000642748"/>
    </source>
</evidence>
<gene>
    <name evidence="2" type="ORF">Raf01_33040</name>
</gene>
<sequence length="1356" mass="144894">MGEFRMPDQAVLMVPVHLDALVLTQDRGVVDTLADFTRLPYFDGTRDVHSDVGYLSEAVLASPFANQNLRLPAGVHLHWALPDALTRARSTSDGLTFPAAPNRWLVLRGRDGTGEPFEKAWLVHSDYLHPPGTGAETGSVAYPLDAATAGTSPPYRCLGRVVAFGEQVVDEPGSGWLADLTAVGYGDPLFAAFYPNCRNVFGLYDGDGVAVGPGLRYDVIGWHDDGTRDYLATLLAAAPDEDPRTVLARLAGWAAPPTGQAVPGRLLYYARLAFTDAAAPVAPPESPVTVVLGNTGGQALGAYLADALGQAPASTVEDQLAAVLLAPRVPPSGPDAGARFATAVHESGFVAVPAGPLWTVRRPGGDGTPADATRTDRQNALARQIPEELVPVVDRLNHAVNALNAAQQAYDRATDEIGSLCDQLFADWYRYMLCAYPPAGTGEDYPAIDDVRHFIERRDLTELNGRVASTGVVEPRTDAGGDPYPVAVDTNPNSAASAVARAAADARAALDALNGSPAFTEAGLAYRLQQVEAPRYWEPTEPVVLLAGDGMSATLRHGQDGRLRPDGLLDCQIADSAPLPPQTRDDAATLVRLLDGLAPADGRTRIGFQAWDPGAWDPLLLAWEVEVLPAGPAAAYPADFLRSAYTLAEDEPELHWRDGQGEVRAAATVYSGTSILTPHAQDLYLRRLSGYVMSVYQREQDLPAMSDADAAQYLADDENLRRLLDWQQGKPQPADGGPDPVGTALRALVELRRTPTLAQSLGGFNEALLSRRQTLQLDVADPLGFDDYRRFTDAVRAYVQGGRDAPPYLRGHNRSAPQPGNEFGPLRAGALRLRRLRLLDSYGRVQDPGWSRVLAAKTMPVSGDNDLVTLPPRVVQPARLSFRWLSADVGDQQLTELAAETPLCGWVLANHLDESLMFHGADGAALGALDRNGQWQYAPGTAPTAPEQIPDSHLRQLVTYLRGRGAGFLSALHGALDSALENIDPAGPAGSDGVALLVGRPLAVVRAALNLELRGLPAASQSWADLRADLARTTRATGGFEQVRVPIRVGDYRRLEDGLVGYWREAGDGYQDPFYAPLSEPIDDPAIRTHADGEAPFDLSLTGAPEVLTMLVDPRGAVHATCGVLPVKSIDIPTEQYADALGRIEVTFVAGPLLAPGAVLDLPLPDEPGADWSWVERTTGGWQETRSWPTVDRSAFQDTLARALWQRLLVPEVRWLRPLDADSTRAEVVPPEERAGPPGPYAAAIEPVLTPVGTELTLADFTTAATAAIAAPAWDRLAGPDTGWLAPLGSGDTARVALDAPAAPALPAPLTGMETLIRSTLDICQRRLVPPDSAGTAGPRQLREGWLKLSRLGATT</sequence>
<name>A0A8J3VQK2_9ACTN</name>
<protein>
    <submittedName>
        <fullName evidence="2">Uncharacterized protein</fullName>
    </submittedName>
</protein>
<reference evidence="2" key="1">
    <citation type="submission" date="2021-01" db="EMBL/GenBank/DDBJ databases">
        <title>Whole genome shotgun sequence of Rugosimonospora africana NBRC 104875.</title>
        <authorList>
            <person name="Komaki H."/>
            <person name="Tamura T."/>
        </authorList>
    </citation>
    <scope>NUCLEOTIDE SEQUENCE</scope>
    <source>
        <strain evidence="2">NBRC 104875</strain>
    </source>
</reference>
<accession>A0A8J3VQK2</accession>
<evidence type="ECO:0000256" key="1">
    <source>
        <dbReference type="SAM" id="Coils"/>
    </source>
</evidence>
<keyword evidence="1" id="KW-0175">Coiled coil</keyword>
<organism evidence="2 3">
    <name type="scientific">Rugosimonospora africana</name>
    <dbReference type="NCBI Taxonomy" id="556532"/>
    <lineage>
        <taxon>Bacteria</taxon>
        <taxon>Bacillati</taxon>
        <taxon>Actinomycetota</taxon>
        <taxon>Actinomycetes</taxon>
        <taxon>Micromonosporales</taxon>
        <taxon>Micromonosporaceae</taxon>
        <taxon>Rugosimonospora</taxon>
    </lineage>
</organism>
<feature type="coiled-coil region" evidence="1">
    <location>
        <begin position="396"/>
        <end position="423"/>
    </location>
</feature>
<comment type="caution">
    <text evidence="2">The sequence shown here is derived from an EMBL/GenBank/DDBJ whole genome shotgun (WGS) entry which is preliminary data.</text>
</comment>
<dbReference type="EMBL" id="BONZ01000031">
    <property type="protein sequence ID" value="GIH15132.1"/>
    <property type="molecule type" value="Genomic_DNA"/>
</dbReference>
<evidence type="ECO:0000313" key="2">
    <source>
        <dbReference type="EMBL" id="GIH15132.1"/>
    </source>
</evidence>